<organism evidence="2 3">
    <name type="scientific">Agathobacter rectalis</name>
    <dbReference type="NCBI Taxonomy" id="39491"/>
    <lineage>
        <taxon>Bacteria</taxon>
        <taxon>Bacillati</taxon>
        <taxon>Bacillota</taxon>
        <taxon>Clostridia</taxon>
        <taxon>Lachnospirales</taxon>
        <taxon>Lachnospiraceae</taxon>
        <taxon>Agathobacter</taxon>
    </lineage>
</organism>
<keyword evidence="1" id="KW-1133">Transmembrane helix</keyword>
<protein>
    <recommendedName>
        <fullName evidence="4">DUF4760 domain-containing protein</fullName>
    </recommendedName>
</protein>
<reference evidence="2 3" key="1">
    <citation type="submission" date="2018-08" db="EMBL/GenBank/DDBJ databases">
        <title>A genome reference for cultivated species of the human gut microbiota.</title>
        <authorList>
            <person name="Zou Y."/>
            <person name="Xue W."/>
            <person name="Luo G."/>
        </authorList>
    </citation>
    <scope>NUCLEOTIDE SEQUENCE [LARGE SCALE GENOMIC DNA]</scope>
    <source>
        <strain evidence="2 3">AM36-3AA</strain>
    </source>
</reference>
<evidence type="ECO:0000313" key="2">
    <source>
        <dbReference type="EMBL" id="RHC34710.1"/>
    </source>
</evidence>
<gene>
    <name evidence="2" type="ORF">DW848_15685</name>
</gene>
<evidence type="ECO:0000256" key="1">
    <source>
        <dbReference type="SAM" id="Phobius"/>
    </source>
</evidence>
<accession>A0A413ZWR8</accession>
<feature type="transmembrane region" description="Helical" evidence="1">
    <location>
        <begin position="44"/>
        <end position="64"/>
    </location>
</feature>
<sequence>MKRHINSPYKMNWKMYGLIGGISVLIMIIAVICNDNTGSLISDIVKNLAFGCVASTIIALLIEIGNIKEQNDKATSVYDAVYMDLKFQISWYVETWARLCSVAFKDEDYRQEKHTWIEWYEITKSKFAECDDNRQAELMQFFTEQLMDSIEGIEKALKQIDSQQYILNINGIYDEGLRKILGDYSFEFYAAKLTLRREYDKADFWKSFDAIKQDLINYIYNWVDIRYYNYCRFKPYKFHDDKSETMRAMMESENK</sequence>
<keyword evidence="1" id="KW-0472">Membrane</keyword>
<name>A0A413ZWR8_9FIRM</name>
<dbReference type="EMBL" id="QSHU01000034">
    <property type="protein sequence ID" value="RHC34710.1"/>
    <property type="molecule type" value="Genomic_DNA"/>
</dbReference>
<dbReference type="Proteomes" id="UP000286104">
    <property type="component" value="Unassembled WGS sequence"/>
</dbReference>
<dbReference type="AlphaFoldDB" id="A0A413ZWR8"/>
<keyword evidence="1" id="KW-0812">Transmembrane</keyword>
<dbReference type="RefSeq" id="WP_118390393.1">
    <property type="nucleotide sequence ID" value="NZ_QSHU01000034.1"/>
</dbReference>
<evidence type="ECO:0000313" key="3">
    <source>
        <dbReference type="Proteomes" id="UP000286104"/>
    </source>
</evidence>
<evidence type="ECO:0008006" key="4">
    <source>
        <dbReference type="Google" id="ProtNLM"/>
    </source>
</evidence>
<proteinExistence type="predicted"/>
<feature type="transmembrane region" description="Helical" evidence="1">
    <location>
        <begin position="12"/>
        <end position="32"/>
    </location>
</feature>
<comment type="caution">
    <text evidence="2">The sequence shown here is derived from an EMBL/GenBank/DDBJ whole genome shotgun (WGS) entry which is preliminary data.</text>
</comment>